<keyword evidence="2" id="KW-1185">Reference proteome</keyword>
<dbReference type="Proteomes" id="UP000294933">
    <property type="component" value="Unassembled WGS sequence"/>
</dbReference>
<dbReference type="EMBL" id="ML170221">
    <property type="protein sequence ID" value="TDL17475.1"/>
    <property type="molecule type" value="Genomic_DNA"/>
</dbReference>
<evidence type="ECO:0000313" key="2">
    <source>
        <dbReference type="Proteomes" id="UP000294933"/>
    </source>
</evidence>
<reference evidence="1 2" key="1">
    <citation type="submission" date="2018-06" db="EMBL/GenBank/DDBJ databases">
        <title>A transcriptomic atlas of mushroom development highlights an independent origin of complex multicellularity.</title>
        <authorList>
            <consortium name="DOE Joint Genome Institute"/>
            <person name="Krizsan K."/>
            <person name="Almasi E."/>
            <person name="Merenyi Z."/>
            <person name="Sahu N."/>
            <person name="Viragh M."/>
            <person name="Koszo T."/>
            <person name="Mondo S."/>
            <person name="Kiss B."/>
            <person name="Balint B."/>
            <person name="Kues U."/>
            <person name="Barry K."/>
            <person name="Hegedus J.C."/>
            <person name="Henrissat B."/>
            <person name="Johnson J."/>
            <person name="Lipzen A."/>
            <person name="Ohm R."/>
            <person name="Nagy I."/>
            <person name="Pangilinan J."/>
            <person name="Yan J."/>
            <person name="Xiong Y."/>
            <person name="Grigoriev I.V."/>
            <person name="Hibbett D.S."/>
            <person name="Nagy L.G."/>
        </authorList>
    </citation>
    <scope>NUCLEOTIDE SEQUENCE [LARGE SCALE GENOMIC DNA]</scope>
    <source>
        <strain evidence="1 2">SZMC22713</strain>
    </source>
</reference>
<name>A0A4Y7PQP4_9AGAM</name>
<dbReference type="AlphaFoldDB" id="A0A4Y7PQP4"/>
<sequence>MPPAPSTSPSQLLEPRTFHDNVEGIANDAPYINPGTAILVSFTKGSFIACIPSVLFTARTTSHHVMDQKKDLSFGTAAQASLEFVMHFRRWRWPGATVRKVLCRHFGTPQLQQNPFLLQRQLDSSLLEMHGNFKLFQTFLPALLFHFFGGKLAKGRDVCTICSIHRPTSHLSVV</sequence>
<organism evidence="1 2">
    <name type="scientific">Rickenella mellea</name>
    <dbReference type="NCBI Taxonomy" id="50990"/>
    <lineage>
        <taxon>Eukaryota</taxon>
        <taxon>Fungi</taxon>
        <taxon>Dikarya</taxon>
        <taxon>Basidiomycota</taxon>
        <taxon>Agaricomycotina</taxon>
        <taxon>Agaricomycetes</taxon>
        <taxon>Hymenochaetales</taxon>
        <taxon>Rickenellaceae</taxon>
        <taxon>Rickenella</taxon>
    </lineage>
</organism>
<proteinExistence type="predicted"/>
<protein>
    <submittedName>
        <fullName evidence="1">Uncharacterized protein</fullName>
    </submittedName>
</protein>
<accession>A0A4Y7PQP4</accession>
<evidence type="ECO:0000313" key="1">
    <source>
        <dbReference type="EMBL" id="TDL17475.1"/>
    </source>
</evidence>
<gene>
    <name evidence="1" type="ORF">BD410DRAFT_549333</name>
</gene>
<dbReference type="VEuPathDB" id="FungiDB:BD410DRAFT_549333"/>